<protein>
    <recommendedName>
        <fullName evidence="1">YDG domain-containing protein</fullName>
    </recommendedName>
</protein>
<reference evidence="2 3" key="1">
    <citation type="journal article" date="2014" name="Nature">
        <title>An environmental bacterial taxon with a large and distinct metabolic repertoire.</title>
        <authorList>
            <person name="Wilson M.C."/>
            <person name="Mori T."/>
            <person name="Ruckert C."/>
            <person name="Uria A.R."/>
            <person name="Helf M.J."/>
            <person name="Takada K."/>
            <person name="Gernert C."/>
            <person name="Steffens U.A."/>
            <person name="Heycke N."/>
            <person name="Schmitt S."/>
            <person name="Rinke C."/>
            <person name="Helfrich E.J."/>
            <person name="Brachmann A.O."/>
            <person name="Gurgui C."/>
            <person name="Wakimoto T."/>
            <person name="Kracht M."/>
            <person name="Crusemann M."/>
            <person name="Hentschel U."/>
            <person name="Abe I."/>
            <person name="Matsunaga S."/>
            <person name="Kalinowski J."/>
            <person name="Takeyama H."/>
            <person name="Piel J."/>
        </authorList>
    </citation>
    <scope>NUCLEOTIDE SEQUENCE [LARGE SCALE GENOMIC DNA]</scope>
    <source>
        <strain evidence="3">TSY1</strain>
    </source>
</reference>
<feature type="domain" description="YDG" evidence="1">
    <location>
        <begin position="7"/>
        <end position="65"/>
    </location>
</feature>
<evidence type="ECO:0000313" key="3">
    <source>
        <dbReference type="Proteomes" id="UP000019141"/>
    </source>
</evidence>
<dbReference type="SUPFAM" id="SSF88697">
    <property type="entry name" value="PUA domain-like"/>
    <property type="match status" value="1"/>
</dbReference>
<dbReference type="GO" id="GO:0061630">
    <property type="term" value="F:ubiquitin protein ligase activity"/>
    <property type="evidence" value="ECO:0007669"/>
    <property type="project" value="TreeGrafter"/>
</dbReference>
<dbReference type="InterPro" id="IPR015947">
    <property type="entry name" value="PUA-like_sf"/>
</dbReference>
<dbReference type="PANTHER" id="PTHR14140">
    <property type="entry name" value="E3 UBIQUITIN-PROTEIN LIGASE UHRF-RELATED"/>
    <property type="match status" value="1"/>
</dbReference>
<dbReference type="Pfam" id="PF02182">
    <property type="entry name" value="SAD_SRA"/>
    <property type="match status" value="1"/>
</dbReference>
<dbReference type="EMBL" id="AZHW01001331">
    <property type="protein sequence ID" value="ETW92990.1"/>
    <property type="molecule type" value="Genomic_DNA"/>
</dbReference>
<dbReference type="HOGENOM" id="CLU_2841593_0_0_7"/>
<dbReference type="AlphaFoldDB" id="W4L5M4"/>
<comment type="caution">
    <text evidence="2">The sequence shown here is derived from an EMBL/GenBank/DDBJ whole genome shotgun (WGS) entry which is preliminary data.</text>
</comment>
<dbReference type="Gene3D" id="2.30.280.10">
    <property type="entry name" value="SRA-YDG"/>
    <property type="match status" value="1"/>
</dbReference>
<organism evidence="2 3">
    <name type="scientific">Entotheonella factor</name>
    <dbReference type="NCBI Taxonomy" id="1429438"/>
    <lineage>
        <taxon>Bacteria</taxon>
        <taxon>Pseudomonadati</taxon>
        <taxon>Nitrospinota/Tectimicrobiota group</taxon>
        <taxon>Candidatus Tectimicrobiota</taxon>
        <taxon>Candidatus Entotheonellia</taxon>
        <taxon>Candidatus Entotheonellales</taxon>
        <taxon>Candidatus Entotheonellaceae</taxon>
        <taxon>Candidatus Entotheonella</taxon>
    </lineage>
</organism>
<keyword evidence="3" id="KW-1185">Reference proteome</keyword>
<evidence type="ECO:0000313" key="2">
    <source>
        <dbReference type="EMBL" id="ETW92990.1"/>
    </source>
</evidence>
<sequence length="65" mass="6648">MGKPPFGHLPDYPIGCHFASRAALSRAGVHGPRVAGIAGSGRLGARSVVLAGGYEDTQDFGDVII</sequence>
<dbReference type="InterPro" id="IPR003105">
    <property type="entry name" value="SRA_YDG"/>
</dbReference>
<dbReference type="PROSITE" id="PS51015">
    <property type="entry name" value="YDG"/>
    <property type="match status" value="1"/>
</dbReference>
<dbReference type="PANTHER" id="PTHR14140:SF27">
    <property type="entry name" value="OS04G0289800 PROTEIN"/>
    <property type="match status" value="1"/>
</dbReference>
<dbReference type="GO" id="GO:0044027">
    <property type="term" value="P:negative regulation of gene expression via chromosomal CpG island methylation"/>
    <property type="evidence" value="ECO:0007669"/>
    <property type="project" value="TreeGrafter"/>
</dbReference>
<dbReference type="GO" id="GO:0016567">
    <property type="term" value="P:protein ubiquitination"/>
    <property type="evidence" value="ECO:0007669"/>
    <property type="project" value="TreeGrafter"/>
</dbReference>
<dbReference type="InterPro" id="IPR045134">
    <property type="entry name" value="UHRF1/2-like"/>
</dbReference>
<dbReference type="InterPro" id="IPR036987">
    <property type="entry name" value="SRA-YDG_sf"/>
</dbReference>
<evidence type="ECO:0000259" key="1">
    <source>
        <dbReference type="PROSITE" id="PS51015"/>
    </source>
</evidence>
<name>W4L5M4_ENTF1</name>
<accession>W4L5M4</accession>
<dbReference type="Proteomes" id="UP000019141">
    <property type="component" value="Unassembled WGS sequence"/>
</dbReference>
<gene>
    <name evidence="2" type="ORF">ETSY1_41195</name>
</gene>
<proteinExistence type="predicted"/>